<dbReference type="Proteomes" id="UP000462212">
    <property type="component" value="Unassembled WGS sequence"/>
</dbReference>
<feature type="compositionally biased region" description="Basic residues" evidence="1">
    <location>
        <begin position="86"/>
        <end position="97"/>
    </location>
</feature>
<keyword evidence="3" id="KW-1185">Reference proteome</keyword>
<reference evidence="2 3" key="1">
    <citation type="submission" date="2018-05" db="EMBL/GenBank/DDBJ databases">
        <title>Genome sequencing and assembly of the regulated plant pathogen Lachnellula willkommii and related sister species for the development of diagnostic species identification markers.</title>
        <authorList>
            <person name="Giroux E."/>
            <person name="Bilodeau G."/>
        </authorList>
    </citation>
    <scope>NUCLEOTIDE SEQUENCE [LARGE SCALE GENOMIC DNA]</scope>
    <source>
        <strain evidence="2 3">CBS 197.66</strain>
    </source>
</reference>
<dbReference type="PANTHER" id="PTHR42051">
    <property type="entry name" value="MEIOTICALLY UP-REGULATED PROTEIN PB1A10.08"/>
    <property type="match status" value="1"/>
</dbReference>
<feature type="region of interest" description="Disordered" evidence="1">
    <location>
        <begin position="1"/>
        <end position="102"/>
    </location>
</feature>
<accession>A0A8H8RH44</accession>
<protein>
    <submittedName>
        <fullName evidence="2">Uncharacterized protein</fullName>
    </submittedName>
</protein>
<dbReference type="EMBL" id="QGMJ01000716">
    <property type="protein sequence ID" value="TVY33944.1"/>
    <property type="molecule type" value="Genomic_DNA"/>
</dbReference>
<feature type="region of interest" description="Disordered" evidence="1">
    <location>
        <begin position="383"/>
        <end position="407"/>
    </location>
</feature>
<organism evidence="2 3">
    <name type="scientific">Lachnellula subtilissima</name>
    <dbReference type="NCBI Taxonomy" id="602034"/>
    <lineage>
        <taxon>Eukaryota</taxon>
        <taxon>Fungi</taxon>
        <taxon>Dikarya</taxon>
        <taxon>Ascomycota</taxon>
        <taxon>Pezizomycotina</taxon>
        <taxon>Leotiomycetes</taxon>
        <taxon>Helotiales</taxon>
        <taxon>Lachnaceae</taxon>
        <taxon>Lachnellula</taxon>
    </lineage>
</organism>
<proteinExistence type="predicted"/>
<feature type="region of interest" description="Disordered" evidence="1">
    <location>
        <begin position="192"/>
        <end position="232"/>
    </location>
</feature>
<name>A0A8H8RH44_9HELO</name>
<evidence type="ECO:0000313" key="3">
    <source>
        <dbReference type="Proteomes" id="UP000462212"/>
    </source>
</evidence>
<dbReference type="InterPro" id="IPR034443">
    <property type="entry name" value="PB1A10.08"/>
</dbReference>
<dbReference type="PANTHER" id="PTHR42051:SF1">
    <property type="entry name" value="MEIOTICALLY UP-REGULATED PROTEIN PB1A10.08"/>
    <property type="match status" value="1"/>
</dbReference>
<feature type="compositionally biased region" description="Polar residues" evidence="1">
    <location>
        <begin position="204"/>
        <end position="214"/>
    </location>
</feature>
<evidence type="ECO:0000256" key="1">
    <source>
        <dbReference type="SAM" id="MobiDB-lite"/>
    </source>
</evidence>
<gene>
    <name evidence="2" type="ORF">LSUB1_G007289</name>
</gene>
<feature type="compositionally biased region" description="Low complexity" evidence="1">
    <location>
        <begin position="50"/>
        <end position="71"/>
    </location>
</feature>
<comment type="caution">
    <text evidence="2">The sequence shown here is derived from an EMBL/GenBank/DDBJ whole genome shotgun (WGS) entry which is preliminary data.</text>
</comment>
<evidence type="ECO:0000313" key="2">
    <source>
        <dbReference type="EMBL" id="TVY33944.1"/>
    </source>
</evidence>
<dbReference type="OrthoDB" id="4181307at2759"/>
<feature type="compositionally biased region" description="Polar residues" evidence="1">
    <location>
        <begin position="383"/>
        <end position="399"/>
    </location>
</feature>
<dbReference type="AlphaFoldDB" id="A0A8H8RH44"/>
<sequence>MLAPRSYLFTAAHSKETRNERPSMSMRGSGSGSGSLTKREKASPSPIPPSRTTTAASERPTTPSSPVIIPPMRGSYDASQRMQVPKGRHNHGRKPRTHSPDAISPSVAALLAMTKIPTQKQTRSIRKRSGTGQRLTVDAILQHADVSEKELSVSFGKSPLDYLLSSPEESQDELAPSENGYESVVSTRTISCDSMPSLDDESISEVSPSLNSLVTPSSRGRRSLPTRRTLSSPPVALYDHPLSAADIDIDELDFRVFQRQQSQEQKAPRVEINSSRRKSAFKSNLTASLRALRSAARSFSSITTPMITPDDFLTRSIISIDPQVPFTDERMPPRLEDAPTPELRRYLNPTTNAPIEAHVSSSLAQTMSATKCTASIQMETYSVNRSGKSKSPSVISRRSQSNEDDFAQVAGPVARQREIRENSDFLRIAVMEMAMRKNGKLDDQKPGRAVWALPAREAPTKAYERGKDGVPLRWVAQIS</sequence>